<feature type="region of interest" description="Disordered" evidence="6">
    <location>
        <begin position="129"/>
        <end position="158"/>
    </location>
</feature>
<keyword evidence="3" id="KW-0694">RNA-binding</keyword>
<dbReference type="PANTHER" id="PTHR11229:SF16">
    <property type="entry name" value="LARGE RIBOSOMAL SUBUNIT PROTEIN UL3C"/>
    <property type="match status" value="1"/>
</dbReference>
<dbReference type="AlphaFoldDB" id="A0A382PAH4"/>
<dbReference type="NCBIfam" id="TIGR03625">
    <property type="entry name" value="L3_bact"/>
    <property type="match status" value="1"/>
</dbReference>
<feature type="compositionally biased region" description="Basic residues" evidence="6">
    <location>
        <begin position="129"/>
        <end position="138"/>
    </location>
</feature>
<dbReference type="GO" id="GO:0006412">
    <property type="term" value="P:translation"/>
    <property type="evidence" value="ECO:0007669"/>
    <property type="project" value="InterPro"/>
</dbReference>
<dbReference type="InterPro" id="IPR019927">
    <property type="entry name" value="Ribosomal_uL3_bac/org-type"/>
</dbReference>
<dbReference type="InterPro" id="IPR044892">
    <property type="entry name" value="Ribosomal_L3_dom_3_arc_sf"/>
</dbReference>
<evidence type="ECO:0000256" key="1">
    <source>
        <dbReference type="ARBA" id="ARBA00006540"/>
    </source>
</evidence>
<dbReference type="FunFam" id="3.30.160.810:FF:000001">
    <property type="entry name" value="50S ribosomal protein L3"/>
    <property type="match status" value="1"/>
</dbReference>
<dbReference type="GO" id="GO:0022625">
    <property type="term" value="C:cytosolic large ribosomal subunit"/>
    <property type="evidence" value="ECO:0007669"/>
    <property type="project" value="TreeGrafter"/>
</dbReference>
<keyword evidence="5" id="KW-0687">Ribonucleoprotein</keyword>
<organism evidence="7">
    <name type="scientific">marine metagenome</name>
    <dbReference type="NCBI Taxonomy" id="408172"/>
    <lineage>
        <taxon>unclassified sequences</taxon>
        <taxon>metagenomes</taxon>
        <taxon>ecological metagenomes</taxon>
    </lineage>
</organism>
<accession>A0A382PAH4</accession>
<evidence type="ECO:0008006" key="8">
    <source>
        <dbReference type="Google" id="ProtNLM"/>
    </source>
</evidence>
<dbReference type="SUPFAM" id="SSF50447">
    <property type="entry name" value="Translation proteins"/>
    <property type="match status" value="1"/>
</dbReference>
<keyword evidence="2" id="KW-0699">rRNA-binding</keyword>
<gene>
    <name evidence="7" type="ORF">METZ01_LOCUS322701</name>
</gene>
<evidence type="ECO:0000313" key="7">
    <source>
        <dbReference type="EMBL" id="SVC69847.1"/>
    </source>
</evidence>
<sequence length="158" mass="17133">MAIDFLIGRKTGMTRVFDDNIGLDFPVTILEAGPCFITQIKTTEKDSYSSVQLGFQNKSDRHVKKSENGHFEKAGLPTKNIIKEVLTDNVEGIDIGQNFCVDIFEMGDLVTVSGISKGKGFSGHMKRHGFSGGRRSHGKNSVMRKAGAVGAGTDPARI</sequence>
<dbReference type="Gene3D" id="3.30.160.810">
    <property type="match status" value="1"/>
</dbReference>
<proteinExistence type="inferred from homology"/>
<dbReference type="GO" id="GO:0003735">
    <property type="term" value="F:structural constituent of ribosome"/>
    <property type="evidence" value="ECO:0007669"/>
    <property type="project" value="InterPro"/>
</dbReference>
<dbReference type="Gene3D" id="4.10.960.10">
    <property type="entry name" value="Ribosomal protein L3, domain 3"/>
    <property type="match status" value="1"/>
</dbReference>
<evidence type="ECO:0000256" key="2">
    <source>
        <dbReference type="ARBA" id="ARBA00022730"/>
    </source>
</evidence>
<keyword evidence="4" id="KW-0689">Ribosomal protein</keyword>
<protein>
    <recommendedName>
        <fullName evidence="8">50S ribosomal protein L3</fullName>
    </recommendedName>
</protein>
<dbReference type="PANTHER" id="PTHR11229">
    <property type="entry name" value="50S RIBOSOMAL PROTEIN L3"/>
    <property type="match status" value="1"/>
</dbReference>
<dbReference type="Pfam" id="PF00297">
    <property type="entry name" value="Ribosomal_L3"/>
    <property type="match status" value="1"/>
</dbReference>
<dbReference type="InterPro" id="IPR000597">
    <property type="entry name" value="Ribosomal_uL3"/>
</dbReference>
<evidence type="ECO:0000256" key="6">
    <source>
        <dbReference type="SAM" id="MobiDB-lite"/>
    </source>
</evidence>
<name>A0A382PAH4_9ZZZZ</name>
<feature type="non-terminal residue" evidence="7">
    <location>
        <position position="158"/>
    </location>
</feature>
<dbReference type="GO" id="GO:0019843">
    <property type="term" value="F:rRNA binding"/>
    <property type="evidence" value="ECO:0007669"/>
    <property type="project" value="UniProtKB-KW"/>
</dbReference>
<reference evidence="7" key="1">
    <citation type="submission" date="2018-05" db="EMBL/GenBank/DDBJ databases">
        <authorList>
            <person name="Lanie J.A."/>
            <person name="Ng W.-L."/>
            <person name="Kazmierczak K.M."/>
            <person name="Andrzejewski T.M."/>
            <person name="Davidsen T.M."/>
            <person name="Wayne K.J."/>
            <person name="Tettelin H."/>
            <person name="Glass J.I."/>
            <person name="Rusch D."/>
            <person name="Podicherti R."/>
            <person name="Tsui H.-C.T."/>
            <person name="Winkler M.E."/>
        </authorList>
    </citation>
    <scope>NUCLEOTIDE SEQUENCE</scope>
</reference>
<evidence type="ECO:0000256" key="3">
    <source>
        <dbReference type="ARBA" id="ARBA00022884"/>
    </source>
</evidence>
<dbReference type="EMBL" id="UINC01105705">
    <property type="protein sequence ID" value="SVC69847.1"/>
    <property type="molecule type" value="Genomic_DNA"/>
</dbReference>
<evidence type="ECO:0000256" key="4">
    <source>
        <dbReference type="ARBA" id="ARBA00022980"/>
    </source>
</evidence>
<evidence type="ECO:0000256" key="5">
    <source>
        <dbReference type="ARBA" id="ARBA00023274"/>
    </source>
</evidence>
<dbReference type="InterPro" id="IPR009000">
    <property type="entry name" value="Transl_B-barrel_sf"/>
</dbReference>
<comment type="similarity">
    <text evidence="1">Belongs to the universal ribosomal protein uL3 family.</text>
</comment>